<dbReference type="GO" id="GO:0016209">
    <property type="term" value="F:antioxidant activity"/>
    <property type="evidence" value="ECO:0007669"/>
    <property type="project" value="InterPro"/>
</dbReference>
<dbReference type="Proteomes" id="UP000476411">
    <property type="component" value="Chromosome"/>
</dbReference>
<dbReference type="PANTHER" id="PTHR42852">
    <property type="entry name" value="THIOL:DISULFIDE INTERCHANGE PROTEIN DSBE"/>
    <property type="match status" value="1"/>
</dbReference>
<dbReference type="Pfam" id="PF00578">
    <property type="entry name" value="AhpC-TSA"/>
    <property type="match status" value="1"/>
</dbReference>
<keyword evidence="1" id="KW-0732">Signal</keyword>
<organism evidence="3 4">
    <name type="scientific">Chitinophaga agri</name>
    <dbReference type="NCBI Taxonomy" id="2703787"/>
    <lineage>
        <taxon>Bacteria</taxon>
        <taxon>Pseudomonadati</taxon>
        <taxon>Bacteroidota</taxon>
        <taxon>Chitinophagia</taxon>
        <taxon>Chitinophagales</taxon>
        <taxon>Chitinophagaceae</taxon>
        <taxon>Chitinophaga</taxon>
    </lineage>
</organism>
<feature type="chain" id="PRO_5025367232" evidence="1">
    <location>
        <begin position="27"/>
        <end position="188"/>
    </location>
</feature>
<keyword evidence="4" id="KW-1185">Reference proteome</keyword>
<dbReference type="Gene3D" id="3.40.30.10">
    <property type="entry name" value="Glutaredoxin"/>
    <property type="match status" value="1"/>
</dbReference>
<dbReference type="InterPro" id="IPR036249">
    <property type="entry name" value="Thioredoxin-like_sf"/>
</dbReference>
<dbReference type="SUPFAM" id="SSF52833">
    <property type="entry name" value="Thioredoxin-like"/>
    <property type="match status" value="1"/>
</dbReference>
<dbReference type="PANTHER" id="PTHR42852:SF17">
    <property type="entry name" value="THIOREDOXIN-LIKE PROTEIN HI_1115"/>
    <property type="match status" value="1"/>
</dbReference>
<dbReference type="CDD" id="cd02966">
    <property type="entry name" value="TlpA_like_family"/>
    <property type="match status" value="1"/>
</dbReference>
<dbReference type="InterPro" id="IPR000866">
    <property type="entry name" value="AhpC/TSA"/>
</dbReference>
<dbReference type="AlphaFoldDB" id="A0A6B9Z972"/>
<accession>A0A6B9Z972</accession>
<gene>
    <name evidence="3" type="ORF">GWR21_04145</name>
</gene>
<name>A0A6B9Z972_9BACT</name>
<evidence type="ECO:0000256" key="1">
    <source>
        <dbReference type="SAM" id="SignalP"/>
    </source>
</evidence>
<feature type="domain" description="Thioredoxin" evidence="2">
    <location>
        <begin position="32"/>
        <end position="188"/>
    </location>
</feature>
<proteinExistence type="predicted"/>
<feature type="signal peptide" evidence="1">
    <location>
        <begin position="1"/>
        <end position="26"/>
    </location>
</feature>
<dbReference type="InterPro" id="IPR013766">
    <property type="entry name" value="Thioredoxin_domain"/>
</dbReference>
<evidence type="ECO:0000313" key="4">
    <source>
        <dbReference type="Proteomes" id="UP000476411"/>
    </source>
</evidence>
<dbReference type="GO" id="GO:0016491">
    <property type="term" value="F:oxidoreductase activity"/>
    <property type="evidence" value="ECO:0007669"/>
    <property type="project" value="InterPro"/>
</dbReference>
<dbReference type="PROSITE" id="PS51352">
    <property type="entry name" value="THIOREDOXIN_2"/>
    <property type="match status" value="1"/>
</dbReference>
<sequence>MKKYLLYILLCCMFTYMQGFSNTRYAAISGDTLLNTPAPRFTMLDTRGKAVSLTDYKGRILVVCFWSTWCYYCHKDFPMINKVMQRYANDTTVAFLFVDTREKSEQYRDLVQKDLARFKYNFHVVFDEKGKDGNQNMYYNEFGTIGLPTRFIIDGNMNIRQKFIGYDPRLTEEEAAAVFVRSIEAVRK</sequence>
<dbReference type="RefSeq" id="WP_162330525.1">
    <property type="nucleotide sequence ID" value="NZ_CP048113.1"/>
</dbReference>
<dbReference type="InterPro" id="IPR050553">
    <property type="entry name" value="Thioredoxin_ResA/DsbE_sf"/>
</dbReference>
<evidence type="ECO:0000259" key="2">
    <source>
        <dbReference type="PROSITE" id="PS51352"/>
    </source>
</evidence>
<protein>
    <submittedName>
        <fullName evidence="3">TlpA family protein disulfide reductase</fullName>
    </submittedName>
</protein>
<dbReference type="EMBL" id="CP048113">
    <property type="protein sequence ID" value="QHS58822.1"/>
    <property type="molecule type" value="Genomic_DNA"/>
</dbReference>
<reference evidence="3 4" key="1">
    <citation type="submission" date="2020-01" db="EMBL/GenBank/DDBJ databases">
        <title>Complete genome sequence of Chitinophaga sp. H33E-04 isolated from quinoa roots.</title>
        <authorList>
            <person name="Weon H.-Y."/>
            <person name="Lee S.A."/>
        </authorList>
    </citation>
    <scope>NUCLEOTIDE SEQUENCE [LARGE SCALE GENOMIC DNA]</scope>
    <source>
        <strain evidence="3 4">H33E-04</strain>
    </source>
</reference>
<dbReference type="KEGG" id="chih:GWR21_04145"/>
<evidence type="ECO:0000313" key="3">
    <source>
        <dbReference type="EMBL" id="QHS58822.1"/>
    </source>
</evidence>